<dbReference type="RefSeq" id="WP_090757016.1">
    <property type="nucleotide sequence ID" value="NZ_FNGE01000017.1"/>
</dbReference>
<evidence type="ECO:0000313" key="2">
    <source>
        <dbReference type="EMBL" id="SDL66347.1"/>
    </source>
</evidence>
<protein>
    <recommendedName>
        <fullName evidence="4">Glycosyl transferase family 8</fullName>
    </recommendedName>
</protein>
<accession>A0A1G9LXB8</accession>
<dbReference type="EMBL" id="FNGE01000017">
    <property type="protein sequence ID" value="SDL66347.1"/>
    <property type="molecule type" value="Genomic_DNA"/>
</dbReference>
<proteinExistence type="predicted"/>
<sequence length="392" mass="43751">MTDNPDPNSRQAERDARKARRIAEREARRAERQAERAARAKPARENGIAAGATESPVRIEPAQAQSDFDILVVGQGGGIDRQAAILAASLRRNAPGFQGRLIVAEPQPEGAWSGTDPRMSPQARAALKAFGAEIRPLVAHDFGRSYPYGNKIEALALLDAGRPFLFLDSDTLILGEIGALPFDFSRPSASMRREGSWPQPPAYRQTYASIWHSLYDRFGLEMDGSLDLSQPEEHWERFLYFNAGWFFGADGPEFGRRFRDWALAVRNDPGEALACQSLDPWLDQVVLPLVIHSFGGGRPGPELAGLDGDITWHYRNLPLLYARGPQRALDEFEAVAARPEIVPLLSEWEAAERLLRAGEGRRTIRPMFADYPVHAPERGIRKRLKQAKLWLD</sequence>
<organism evidence="2 3">
    <name type="scientific">Paracoccus chinensis</name>
    <dbReference type="NCBI Taxonomy" id="525640"/>
    <lineage>
        <taxon>Bacteria</taxon>
        <taxon>Pseudomonadati</taxon>
        <taxon>Pseudomonadota</taxon>
        <taxon>Alphaproteobacteria</taxon>
        <taxon>Rhodobacterales</taxon>
        <taxon>Paracoccaceae</taxon>
        <taxon>Paracoccus</taxon>
    </lineage>
</organism>
<evidence type="ECO:0008006" key="4">
    <source>
        <dbReference type="Google" id="ProtNLM"/>
    </source>
</evidence>
<feature type="compositionally biased region" description="Polar residues" evidence="1">
    <location>
        <begin position="1"/>
        <end position="10"/>
    </location>
</feature>
<gene>
    <name evidence="2" type="ORF">SAMN04487971_1176</name>
</gene>
<name>A0A1G9LXB8_9RHOB</name>
<feature type="compositionally biased region" description="Basic and acidic residues" evidence="1">
    <location>
        <begin position="11"/>
        <end position="44"/>
    </location>
</feature>
<evidence type="ECO:0000256" key="1">
    <source>
        <dbReference type="SAM" id="MobiDB-lite"/>
    </source>
</evidence>
<reference evidence="3" key="1">
    <citation type="submission" date="2016-10" db="EMBL/GenBank/DDBJ databases">
        <authorList>
            <person name="Varghese N."/>
            <person name="Submissions S."/>
        </authorList>
    </citation>
    <scope>NUCLEOTIDE SEQUENCE [LARGE SCALE GENOMIC DNA]</scope>
    <source>
        <strain evidence="3">CGMCC 1.7655</strain>
    </source>
</reference>
<dbReference type="Proteomes" id="UP000199555">
    <property type="component" value="Unassembled WGS sequence"/>
</dbReference>
<dbReference type="AlphaFoldDB" id="A0A1G9LXB8"/>
<dbReference type="OrthoDB" id="7684392at2"/>
<dbReference type="STRING" id="525640.SAMN04487971_1176"/>
<keyword evidence="3" id="KW-1185">Reference proteome</keyword>
<evidence type="ECO:0000313" key="3">
    <source>
        <dbReference type="Proteomes" id="UP000199555"/>
    </source>
</evidence>
<feature type="region of interest" description="Disordered" evidence="1">
    <location>
        <begin position="1"/>
        <end position="50"/>
    </location>
</feature>